<evidence type="ECO:0000259" key="1">
    <source>
        <dbReference type="Pfam" id="PF03101"/>
    </source>
</evidence>
<name>A0AAP0WZY3_LIQFO</name>
<comment type="caution">
    <text evidence="2">The sequence shown here is derived from an EMBL/GenBank/DDBJ whole genome shotgun (WGS) entry which is preliminary data.</text>
</comment>
<dbReference type="PANTHER" id="PTHR46328:SF15">
    <property type="entry name" value="PROTEIN FAR1-RELATED SEQUENCE 5-LIKE"/>
    <property type="match status" value="1"/>
</dbReference>
<dbReference type="Proteomes" id="UP001415857">
    <property type="component" value="Unassembled WGS sequence"/>
</dbReference>
<protein>
    <recommendedName>
        <fullName evidence="1">FAR1 domain-containing protein</fullName>
    </recommendedName>
</protein>
<gene>
    <name evidence="2" type="ORF">L1049_004080</name>
</gene>
<reference evidence="2 3" key="1">
    <citation type="journal article" date="2024" name="Plant J.">
        <title>Genome sequences and population genomics reveal climatic adaptation and genomic divergence between two closely related sweetgum species.</title>
        <authorList>
            <person name="Xu W.Q."/>
            <person name="Ren C.Q."/>
            <person name="Zhang X.Y."/>
            <person name="Comes H.P."/>
            <person name="Liu X.H."/>
            <person name="Li Y.G."/>
            <person name="Kettle C.J."/>
            <person name="Jalonen R."/>
            <person name="Gaisberger H."/>
            <person name="Ma Y.Z."/>
            <person name="Qiu Y.X."/>
        </authorList>
    </citation>
    <scope>NUCLEOTIDE SEQUENCE [LARGE SCALE GENOMIC DNA]</scope>
    <source>
        <strain evidence="2">Hangzhou</strain>
    </source>
</reference>
<dbReference type="PANTHER" id="PTHR46328">
    <property type="entry name" value="FAR-RED IMPAIRED RESPONSIVE (FAR1) FAMILY PROTEIN-RELATED"/>
    <property type="match status" value="1"/>
</dbReference>
<proteinExistence type="predicted"/>
<accession>A0AAP0WZY3</accession>
<dbReference type="InterPro" id="IPR004330">
    <property type="entry name" value="FAR1_DNA_bnd_dom"/>
</dbReference>
<dbReference type="EMBL" id="JBBPBK010000007">
    <property type="protein sequence ID" value="KAK9281185.1"/>
    <property type="molecule type" value="Genomic_DNA"/>
</dbReference>
<feature type="domain" description="FAR1" evidence="1">
    <location>
        <begin position="56"/>
        <end position="145"/>
    </location>
</feature>
<evidence type="ECO:0000313" key="2">
    <source>
        <dbReference type="EMBL" id="KAK9281185.1"/>
    </source>
</evidence>
<sequence length="228" mass="26255">MCLKVAGFVNMDLDVGVGTVESSAERDLVACQEGAVLSVIEPYVGMEFESEEAAKEFYDEYARSVGFIMRIDQCRRSEVDKRILSRRLSCNRQGYYVKLKDEIGPVRKPRLSTREGCKAMMLVKINKSGKWAVTRFVKDHTHPLVVSGRPSRNAMDSKDRRIQELTTELDHQDRLCELYRDQLITFLNNVEEQTDFLSTKIKVVVDSVREFETELQKASHHQYPQNLV</sequence>
<dbReference type="AlphaFoldDB" id="A0AAP0WZY3"/>
<keyword evidence="3" id="KW-1185">Reference proteome</keyword>
<dbReference type="Pfam" id="PF03101">
    <property type="entry name" value="FAR1"/>
    <property type="match status" value="1"/>
</dbReference>
<evidence type="ECO:0000313" key="3">
    <source>
        <dbReference type="Proteomes" id="UP001415857"/>
    </source>
</evidence>
<organism evidence="2 3">
    <name type="scientific">Liquidambar formosana</name>
    <name type="common">Formosan gum</name>
    <dbReference type="NCBI Taxonomy" id="63359"/>
    <lineage>
        <taxon>Eukaryota</taxon>
        <taxon>Viridiplantae</taxon>
        <taxon>Streptophyta</taxon>
        <taxon>Embryophyta</taxon>
        <taxon>Tracheophyta</taxon>
        <taxon>Spermatophyta</taxon>
        <taxon>Magnoliopsida</taxon>
        <taxon>eudicotyledons</taxon>
        <taxon>Gunneridae</taxon>
        <taxon>Pentapetalae</taxon>
        <taxon>Saxifragales</taxon>
        <taxon>Altingiaceae</taxon>
        <taxon>Liquidambar</taxon>
    </lineage>
</organism>